<dbReference type="Gene3D" id="1.10.10.10">
    <property type="entry name" value="Winged helix-like DNA-binding domain superfamily/Winged helix DNA-binding domain"/>
    <property type="match status" value="1"/>
</dbReference>
<dbReference type="InterPro" id="IPR009057">
    <property type="entry name" value="Homeodomain-like_sf"/>
</dbReference>
<dbReference type="SUPFAM" id="SSF46689">
    <property type="entry name" value="Homeodomain-like"/>
    <property type="match status" value="1"/>
</dbReference>
<dbReference type="HOGENOM" id="CLU_2267037_0_0_1"/>
<organism evidence="2 3">
    <name type="scientific">Rhodnius prolixus</name>
    <name type="common">Triatomid bug</name>
    <dbReference type="NCBI Taxonomy" id="13249"/>
    <lineage>
        <taxon>Eukaryota</taxon>
        <taxon>Metazoa</taxon>
        <taxon>Ecdysozoa</taxon>
        <taxon>Arthropoda</taxon>
        <taxon>Hexapoda</taxon>
        <taxon>Insecta</taxon>
        <taxon>Pterygota</taxon>
        <taxon>Neoptera</taxon>
        <taxon>Paraneoptera</taxon>
        <taxon>Hemiptera</taxon>
        <taxon>Heteroptera</taxon>
        <taxon>Panheteroptera</taxon>
        <taxon>Cimicomorpha</taxon>
        <taxon>Reduviidae</taxon>
        <taxon>Triatominae</taxon>
        <taxon>Rhodnius</taxon>
    </lineage>
</organism>
<evidence type="ECO:0008006" key="4">
    <source>
        <dbReference type="Google" id="ProtNLM"/>
    </source>
</evidence>
<keyword evidence="3" id="KW-1185">Reference proteome</keyword>
<dbReference type="eggNOG" id="ENOG502SYTF">
    <property type="taxonomic scope" value="Eukaryota"/>
</dbReference>
<evidence type="ECO:0000313" key="2">
    <source>
        <dbReference type="EnsemblMetazoa" id="RPRC007382-PA"/>
    </source>
</evidence>
<dbReference type="Pfam" id="PF13551">
    <property type="entry name" value="HTH_29"/>
    <property type="match status" value="1"/>
</dbReference>
<dbReference type="EMBL" id="ACPB03003070">
    <property type="status" value="NOT_ANNOTATED_CDS"/>
    <property type="molecule type" value="Genomic_DNA"/>
</dbReference>
<comment type="subcellular location">
    <subcellularLocation>
        <location evidence="1">Nucleus</location>
    </subcellularLocation>
</comment>
<evidence type="ECO:0000256" key="1">
    <source>
        <dbReference type="ARBA" id="ARBA00004123"/>
    </source>
</evidence>
<dbReference type="EnsemblMetazoa" id="RPRC007382-RA">
    <property type="protein sequence ID" value="RPRC007382-PA"/>
    <property type="gene ID" value="RPRC007382"/>
</dbReference>
<dbReference type="AlphaFoldDB" id="T1HTL2"/>
<dbReference type="VEuPathDB" id="VectorBase:RPRC007382"/>
<dbReference type="InParanoid" id="T1HTL2"/>
<accession>T1HTL2</accession>
<evidence type="ECO:0000313" key="3">
    <source>
        <dbReference type="Proteomes" id="UP000015103"/>
    </source>
</evidence>
<name>T1HTL2_RHOPR</name>
<dbReference type="GO" id="GO:0005634">
    <property type="term" value="C:nucleus"/>
    <property type="evidence" value="ECO:0007669"/>
    <property type="project" value="UniProtKB-SubCell"/>
</dbReference>
<dbReference type="OMA" id="NRSIARH"/>
<dbReference type="InterPro" id="IPR036388">
    <property type="entry name" value="WH-like_DNA-bd_sf"/>
</dbReference>
<dbReference type="Proteomes" id="UP000015103">
    <property type="component" value="Unassembled WGS sequence"/>
</dbReference>
<reference evidence="2" key="1">
    <citation type="submission" date="2015-05" db="UniProtKB">
        <authorList>
            <consortium name="EnsemblMetazoa"/>
        </authorList>
    </citation>
    <scope>IDENTIFICATION</scope>
</reference>
<dbReference type="STRING" id="13249.T1HTL2"/>
<protein>
    <recommendedName>
        <fullName evidence="4">Paired domain-containing protein</fullName>
    </recommendedName>
</protein>
<proteinExistence type="predicted"/>
<sequence>MVLSNVDVARADALAREGQSVRSIAETIGVAKSTIKDALRRFRETGSYERRAGSGRPRATTEVDDRFITLSVLRDRHLIAPEVWDRLQVARNTRVSSDTVRRS</sequence>